<dbReference type="Pfam" id="PF09339">
    <property type="entry name" value="HTH_IclR"/>
    <property type="match status" value="1"/>
</dbReference>
<dbReference type="Gene3D" id="3.30.450.40">
    <property type="match status" value="1"/>
</dbReference>
<accession>A0ABT9IRD1</accession>
<reference evidence="6 7" key="1">
    <citation type="submission" date="2023-08" db="EMBL/GenBank/DDBJ databases">
        <title>Arthrobacter horti sp. nov., isolated from forest soil.</title>
        <authorList>
            <person name="Park M."/>
        </authorList>
    </citation>
    <scope>NUCLEOTIDE SEQUENCE [LARGE SCALE GENOMIC DNA]</scope>
    <source>
        <strain evidence="6 7">YJM1</strain>
    </source>
</reference>
<evidence type="ECO:0000256" key="1">
    <source>
        <dbReference type="ARBA" id="ARBA00023015"/>
    </source>
</evidence>
<dbReference type="Pfam" id="PF01614">
    <property type="entry name" value="IclR_C"/>
    <property type="match status" value="1"/>
</dbReference>
<keyword evidence="1" id="KW-0805">Transcription regulation</keyword>
<dbReference type="InterPro" id="IPR036388">
    <property type="entry name" value="WH-like_DNA-bd_sf"/>
</dbReference>
<dbReference type="PANTHER" id="PTHR30136">
    <property type="entry name" value="HELIX-TURN-HELIX TRANSCRIPTIONAL REGULATOR, ICLR FAMILY"/>
    <property type="match status" value="1"/>
</dbReference>
<dbReference type="PROSITE" id="PS51077">
    <property type="entry name" value="HTH_ICLR"/>
    <property type="match status" value="1"/>
</dbReference>
<dbReference type="SUPFAM" id="SSF46785">
    <property type="entry name" value="Winged helix' DNA-binding domain"/>
    <property type="match status" value="1"/>
</dbReference>
<keyword evidence="7" id="KW-1185">Reference proteome</keyword>
<evidence type="ECO:0000259" key="4">
    <source>
        <dbReference type="PROSITE" id="PS51077"/>
    </source>
</evidence>
<dbReference type="Proteomes" id="UP001232725">
    <property type="component" value="Unassembled WGS sequence"/>
</dbReference>
<dbReference type="InterPro" id="IPR029016">
    <property type="entry name" value="GAF-like_dom_sf"/>
</dbReference>
<dbReference type="RefSeq" id="WP_305997206.1">
    <property type="nucleotide sequence ID" value="NZ_JAVALS010000011.1"/>
</dbReference>
<dbReference type="SUPFAM" id="SSF55781">
    <property type="entry name" value="GAF domain-like"/>
    <property type="match status" value="1"/>
</dbReference>
<evidence type="ECO:0000313" key="7">
    <source>
        <dbReference type="Proteomes" id="UP001232725"/>
    </source>
</evidence>
<dbReference type="PANTHER" id="PTHR30136:SF24">
    <property type="entry name" value="HTH-TYPE TRANSCRIPTIONAL REPRESSOR ALLR"/>
    <property type="match status" value="1"/>
</dbReference>
<protein>
    <submittedName>
        <fullName evidence="6">IclR family transcriptional regulator</fullName>
    </submittedName>
</protein>
<dbReference type="InterPro" id="IPR014757">
    <property type="entry name" value="Tscrpt_reg_IclR_C"/>
</dbReference>
<dbReference type="Gene3D" id="1.10.10.10">
    <property type="entry name" value="Winged helix-like DNA-binding domain superfamily/Winged helix DNA-binding domain"/>
    <property type="match status" value="1"/>
</dbReference>
<dbReference type="EMBL" id="JAVALS010000011">
    <property type="protein sequence ID" value="MDP5228158.1"/>
    <property type="molecule type" value="Genomic_DNA"/>
</dbReference>
<evidence type="ECO:0000256" key="2">
    <source>
        <dbReference type="ARBA" id="ARBA00023125"/>
    </source>
</evidence>
<comment type="caution">
    <text evidence="6">The sequence shown here is derived from an EMBL/GenBank/DDBJ whole genome shotgun (WGS) entry which is preliminary data.</text>
</comment>
<evidence type="ECO:0000256" key="3">
    <source>
        <dbReference type="ARBA" id="ARBA00023163"/>
    </source>
</evidence>
<feature type="domain" description="IclR-ED" evidence="5">
    <location>
        <begin position="70"/>
        <end position="249"/>
    </location>
</feature>
<feature type="domain" description="HTH iclR-type" evidence="4">
    <location>
        <begin position="8"/>
        <end position="69"/>
    </location>
</feature>
<dbReference type="InterPro" id="IPR050707">
    <property type="entry name" value="HTH_MetabolicPath_Reg"/>
</dbReference>
<sequence length="249" mass="26640">MANSPSGDSVVDRVVRLLAAFPEGTVLLPLSELAERAGLPLSSTHRLVRQLAAHGLLDLGAGGSVKLGLHLWELVSRNSPTLELRTVALPFMEDIHTVLRQNVNLAVLDGEDALFVERLSRPGSVVNRATVAGRLPVHISSAGLALMAFQSRTVQTAYLEGLEARGFAAAEVLRQHLAEAARNGYAQLAGAIDPETWGIAVPILDAKGQAVAALGVVVPLDEVRLREVVRALQLASRRIRSGLEDLRRD</sequence>
<evidence type="ECO:0000313" key="6">
    <source>
        <dbReference type="EMBL" id="MDP5228158.1"/>
    </source>
</evidence>
<keyword evidence="3" id="KW-0804">Transcription</keyword>
<organism evidence="6 7">
    <name type="scientific">Arthrobacter horti</name>
    <dbReference type="NCBI Taxonomy" id="3068273"/>
    <lineage>
        <taxon>Bacteria</taxon>
        <taxon>Bacillati</taxon>
        <taxon>Actinomycetota</taxon>
        <taxon>Actinomycetes</taxon>
        <taxon>Micrococcales</taxon>
        <taxon>Micrococcaceae</taxon>
        <taxon>Arthrobacter</taxon>
    </lineage>
</organism>
<proteinExistence type="predicted"/>
<dbReference type="InterPro" id="IPR036390">
    <property type="entry name" value="WH_DNA-bd_sf"/>
</dbReference>
<evidence type="ECO:0000259" key="5">
    <source>
        <dbReference type="PROSITE" id="PS51078"/>
    </source>
</evidence>
<dbReference type="SMART" id="SM00346">
    <property type="entry name" value="HTH_ICLR"/>
    <property type="match status" value="1"/>
</dbReference>
<keyword evidence="2" id="KW-0238">DNA-binding</keyword>
<dbReference type="InterPro" id="IPR005471">
    <property type="entry name" value="Tscrpt_reg_IclR_N"/>
</dbReference>
<gene>
    <name evidence="6" type="ORF">Q9R02_13415</name>
</gene>
<name>A0ABT9IRD1_9MICC</name>
<dbReference type="PROSITE" id="PS51078">
    <property type="entry name" value="ICLR_ED"/>
    <property type="match status" value="1"/>
</dbReference>